<evidence type="ECO:0000313" key="1">
    <source>
        <dbReference type="EMBL" id="KAI3811863.1"/>
    </source>
</evidence>
<accession>A0ACB9IWH0</accession>
<proteinExistence type="predicted"/>
<sequence length="814" mass="91765">MDNVHKETKSSSLRSEPPDPVEESKFWGSDESDTEERQNDEDLSDRMGKKTKADLKKGRNAPSRHLDGTMETALRRYGLRSDDTYTKSAIRNSTNRKAKSNKTNGLKQLAHPYHLDKENRPAEMINTTEVEFNGTPVPARDVAWNADDRDNAMQLESGEQVLGPVMVNMEDTGDSILANLSGEGTTNEEEMDAEEEVTSNQSSKSRSFTDGKADADDLNPLSKPLLTHVDGTQDNLSCSNTWVSFNENPTRILWPEWLARKVNLDSENLAWSEVLMATREKEGVVMSDGKEKSLVTTLDLTNWGEIDRPVNFFDGYGKLLDLLAKWMEGLMLKTLIARKKRKSDDRKGPCEAAKDKSTHHEDGIVYRKKKKRNKKHSDRTGKTSETDPKLQDPSYKNDAPGIPSRKKYKIWFSKNRKPEKNLSTMKVSFRSDPSLPKVINHPLGIDENMIESKATTNLNAITPPNNTMVSYASMLNGQTTNHGDDKIQFYPPLVTKDGSKMASEKKLETIVRKENPNGDPKPPGTVLHNMDSEGFTIVTRRKGGNRLMDTGETHRNYGQVPHNQNHGQRHKENQRSDPRGKEQIGGKGSVNKGVHVTTCEDIPESSSRKHSHWEQVRNPIISDSMGTEPGMKGNLDGTVIKEKKRNTRKPFVSVVETTNSFHLLDEDGNEIMDTIDTLGGTNNTNAIPPELNSGWIKKQERNLNSNYNQKVTKEQRYEAKKHVQDRLVPLSTVMSSWPTTQLEYFRGLCSLYNFGEGFLAASSDSYLGAGKEKTSISTQDEILEEVESETDGTAEFMKEDPPFPIQRMAWKMWW</sequence>
<evidence type="ECO:0000313" key="2">
    <source>
        <dbReference type="Proteomes" id="UP001056120"/>
    </source>
</evidence>
<organism evidence="1 2">
    <name type="scientific">Smallanthus sonchifolius</name>
    <dbReference type="NCBI Taxonomy" id="185202"/>
    <lineage>
        <taxon>Eukaryota</taxon>
        <taxon>Viridiplantae</taxon>
        <taxon>Streptophyta</taxon>
        <taxon>Embryophyta</taxon>
        <taxon>Tracheophyta</taxon>
        <taxon>Spermatophyta</taxon>
        <taxon>Magnoliopsida</taxon>
        <taxon>eudicotyledons</taxon>
        <taxon>Gunneridae</taxon>
        <taxon>Pentapetalae</taxon>
        <taxon>asterids</taxon>
        <taxon>campanulids</taxon>
        <taxon>Asterales</taxon>
        <taxon>Asteraceae</taxon>
        <taxon>Asteroideae</taxon>
        <taxon>Heliantheae alliance</taxon>
        <taxon>Millerieae</taxon>
        <taxon>Smallanthus</taxon>
    </lineage>
</organism>
<reference evidence="2" key="1">
    <citation type="journal article" date="2022" name="Mol. Ecol. Resour.">
        <title>The genomes of chicory, endive, great burdock and yacon provide insights into Asteraceae palaeo-polyploidization history and plant inulin production.</title>
        <authorList>
            <person name="Fan W."/>
            <person name="Wang S."/>
            <person name="Wang H."/>
            <person name="Wang A."/>
            <person name="Jiang F."/>
            <person name="Liu H."/>
            <person name="Zhao H."/>
            <person name="Xu D."/>
            <person name="Zhang Y."/>
        </authorList>
    </citation>
    <scope>NUCLEOTIDE SEQUENCE [LARGE SCALE GENOMIC DNA]</scope>
    <source>
        <strain evidence="2">cv. Yunnan</strain>
    </source>
</reference>
<protein>
    <submittedName>
        <fullName evidence="1">Uncharacterized protein</fullName>
    </submittedName>
</protein>
<reference evidence="1 2" key="2">
    <citation type="journal article" date="2022" name="Mol. Ecol. Resour.">
        <title>The genomes of chicory, endive, great burdock and yacon provide insights into Asteraceae paleo-polyploidization history and plant inulin production.</title>
        <authorList>
            <person name="Fan W."/>
            <person name="Wang S."/>
            <person name="Wang H."/>
            <person name="Wang A."/>
            <person name="Jiang F."/>
            <person name="Liu H."/>
            <person name="Zhao H."/>
            <person name="Xu D."/>
            <person name="Zhang Y."/>
        </authorList>
    </citation>
    <scope>NUCLEOTIDE SEQUENCE [LARGE SCALE GENOMIC DNA]</scope>
    <source>
        <strain evidence="2">cv. Yunnan</strain>
        <tissue evidence="1">Leaves</tissue>
    </source>
</reference>
<dbReference type="EMBL" id="CM042024">
    <property type="protein sequence ID" value="KAI3811863.1"/>
    <property type="molecule type" value="Genomic_DNA"/>
</dbReference>
<name>A0ACB9IWH0_9ASTR</name>
<dbReference type="Proteomes" id="UP001056120">
    <property type="component" value="Linkage Group LG07"/>
</dbReference>
<comment type="caution">
    <text evidence="1">The sequence shown here is derived from an EMBL/GenBank/DDBJ whole genome shotgun (WGS) entry which is preliminary data.</text>
</comment>
<keyword evidence="2" id="KW-1185">Reference proteome</keyword>
<gene>
    <name evidence="1" type="ORF">L1987_21595</name>
</gene>